<dbReference type="EMBL" id="PQFF01000297">
    <property type="protein sequence ID" value="RHZ64409.1"/>
    <property type="molecule type" value="Genomic_DNA"/>
</dbReference>
<keyword evidence="2" id="KW-1185">Reference proteome</keyword>
<organism evidence="1 2">
    <name type="scientific">Diversispora epigaea</name>
    <dbReference type="NCBI Taxonomy" id="1348612"/>
    <lineage>
        <taxon>Eukaryota</taxon>
        <taxon>Fungi</taxon>
        <taxon>Fungi incertae sedis</taxon>
        <taxon>Mucoromycota</taxon>
        <taxon>Glomeromycotina</taxon>
        <taxon>Glomeromycetes</taxon>
        <taxon>Diversisporales</taxon>
        <taxon>Diversisporaceae</taxon>
        <taxon>Diversispora</taxon>
    </lineage>
</organism>
<dbReference type="Proteomes" id="UP000266861">
    <property type="component" value="Unassembled WGS sequence"/>
</dbReference>
<protein>
    <submittedName>
        <fullName evidence="1">Uncharacterized protein</fullName>
    </submittedName>
</protein>
<dbReference type="AlphaFoldDB" id="A0A397HMP7"/>
<sequence length="430" mass="50301">MSHFIPSPLSNHISVSSLPTSQITFKTPLISNNYAVSNTQLSEKSKKSKRTYYYQYNILDLESYPTNVRHTQRSRYHIPNGYWVQVYNYEHYIVYSINYEYNRKVIFHVTWEEKNRKKYYVNSSKSASYAAKQFVEKITNTKGFTLSGIILFGLDSVCLELYHKNKENLVSEINSRKKLFSDLKSNSQKNKRLKNLASNIYSNSKDLFNSHNFSNISLDSLRFNIQDQFIKINFSNFNNKLKSNIYIDSILCICNESLILQDGYRQLTTNFYINSTSKYSTILKENNLNTFLNENEKVFINGDQIGNGSVRSLIRLLITLISDLTEDRMVQSSCNVDNIICLYSETKKHESLTIAHKQIIEELTVLHNNIHWKSKICTSLLPFLTIKYCVPDELHLILRIVDVLLELFFMELMRDLLTFDKILLYETMST</sequence>
<evidence type="ECO:0000313" key="2">
    <source>
        <dbReference type="Proteomes" id="UP000266861"/>
    </source>
</evidence>
<comment type="caution">
    <text evidence="1">The sequence shown here is derived from an EMBL/GenBank/DDBJ whole genome shotgun (WGS) entry which is preliminary data.</text>
</comment>
<gene>
    <name evidence="1" type="ORF">Glove_325g27</name>
</gene>
<proteinExistence type="predicted"/>
<name>A0A397HMP7_9GLOM</name>
<evidence type="ECO:0000313" key="1">
    <source>
        <dbReference type="EMBL" id="RHZ64409.1"/>
    </source>
</evidence>
<reference evidence="1 2" key="1">
    <citation type="submission" date="2018-08" db="EMBL/GenBank/DDBJ databases">
        <title>Genome and evolution of the arbuscular mycorrhizal fungus Diversispora epigaea (formerly Glomus versiforme) and its bacterial endosymbionts.</title>
        <authorList>
            <person name="Sun X."/>
            <person name="Fei Z."/>
            <person name="Harrison M."/>
        </authorList>
    </citation>
    <scope>NUCLEOTIDE SEQUENCE [LARGE SCALE GENOMIC DNA]</scope>
    <source>
        <strain evidence="1 2">IT104</strain>
    </source>
</reference>
<dbReference type="OrthoDB" id="2418186at2759"/>
<accession>A0A397HMP7</accession>